<feature type="region of interest" description="Disordered" evidence="1">
    <location>
        <begin position="1"/>
        <end position="25"/>
    </location>
</feature>
<feature type="non-terminal residue" evidence="2">
    <location>
        <position position="1"/>
    </location>
</feature>
<sequence length="64" mass="7211">EQKKKQPNQRGITAQERGMAQSIESTSIDTKINELSLFESVVEGVQKEKPGLLVMIVQVTYFET</sequence>
<dbReference type="EMBL" id="GEDG01042035">
    <property type="protein sequence ID" value="JAP06263.1"/>
    <property type="molecule type" value="Transcribed_RNA"/>
</dbReference>
<organism evidence="2">
    <name type="scientific">Solanum chacoense</name>
    <name type="common">Chaco potato</name>
    <dbReference type="NCBI Taxonomy" id="4108"/>
    <lineage>
        <taxon>Eukaryota</taxon>
        <taxon>Viridiplantae</taxon>
        <taxon>Streptophyta</taxon>
        <taxon>Embryophyta</taxon>
        <taxon>Tracheophyta</taxon>
        <taxon>Spermatophyta</taxon>
        <taxon>Magnoliopsida</taxon>
        <taxon>eudicotyledons</taxon>
        <taxon>Gunneridae</taxon>
        <taxon>Pentapetalae</taxon>
        <taxon>asterids</taxon>
        <taxon>lamiids</taxon>
        <taxon>Solanales</taxon>
        <taxon>Solanaceae</taxon>
        <taxon>Solanoideae</taxon>
        <taxon>Solaneae</taxon>
        <taxon>Solanum</taxon>
    </lineage>
</organism>
<accession>A0A0V0GEL3</accession>
<dbReference type="AlphaFoldDB" id="A0A0V0GEL3"/>
<evidence type="ECO:0000313" key="2">
    <source>
        <dbReference type="EMBL" id="JAP06263.1"/>
    </source>
</evidence>
<reference evidence="2" key="1">
    <citation type="submission" date="2015-12" db="EMBL/GenBank/DDBJ databases">
        <title>Gene expression during late stages of embryo sac development: a critical building block for successful pollen-pistil interactions.</title>
        <authorList>
            <person name="Liu Y."/>
            <person name="Joly V."/>
            <person name="Sabar M."/>
            <person name="Matton D.P."/>
        </authorList>
    </citation>
    <scope>NUCLEOTIDE SEQUENCE</scope>
</reference>
<protein>
    <submittedName>
        <fullName evidence="2">Putative ovule protein</fullName>
    </submittedName>
</protein>
<name>A0A0V0GEL3_SOLCH</name>
<evidence type="ECO:0000256" key="1">
    <source>
        <dbReference type="SAM" id="MobiDB-lite"/>
    </source>
</evidence>
<proteinExistence type="predicted"/>